<organism evidence="1 2">
    <name type="scientific">Gottfriedia luciferensis</name>
    <dbReference type="NCBI Taxonomy" id="178774"/>
    <lineage>
        <taxon>Bacteria</taxon>
        <taxon>Bacillati</taxon>
        <taxon>Bacillota</taxon>
        <taxon>Bacilli</taxon>
        <taxon>Bacillales</taxon>
        <taxon>Bacillaceae</taxon>
        <taxon>Gottfriedia</taxon>
    </lineage>
</organism>
<evidence type="ECO:0000313" key="1">
    <source>
        <dbReference type="EMBL" id="ODG91579.1"/>
    </source>
</evidence>
<dbReference type="RefSeq" id="WP_069034015.1">
    <property type="nucleotide sequence ID" value="NZ_MDKC01000019.1"/>
</dbReference>
<reference evidence="1 2" key="1">
    <citation type="submission" date="2016-07" db="EMBL/GenBank/DDBJ databases">
        <authorList>
            <person name="Townsley L."/>
            <person name="Shank E.A."/>
        </authorList>
    </citation>
    <scope>NUCLEOTIDE SEQUENCE [LARGE SCALE GENOMIC DNA]</scope>
    <source>
        <strain evidence="1 2">CH01</strain>
    </source>
</reference>
<dbReference type="Proteomes" id="UP000094580">
    <property type="component" value="Unassembled WGS sequence"/>
</dbReference>
<name>A0ABX2ZQF0_9BACI</name>
<comment type="caution">
    <text evidence="1">The sequence shown here is derived from an EMBL/GenBank/DDBJ whole genome shotgun (WGS) entry which is preliminary data.</text>
</comment>
<protein>
    <submittedName>
        <fullName evidence="1">Uncharacterized protein</fullName>
    </submittedName>
</protein>
<keyword evidence="2" id="KW-1185">Reference proteome</keyword>
<sequence length="145" mass="16585">MKKASAHLTFSLLFLFNSITTVHGEIANHLFSTKSVSFKGSDNNWEVLHEMTLVGTDILFQTTIKYKGKFDKDLIKSYSHYLISYNNGTIGGERFLLNQSGEFHGKKRECGGCEFIDKKKEVYYEIYWKDAISTVILKKVDKPGD</sequence>
<evidence type="ECO:0000313" key="2">
    <source>
        <dbReference type="Proteomes" id="UP000094580"/>
    </source>
</evidence>
<gene>
    <name evidence="1" type="ORF">BED47_22770</name>
</gene>
<proteinExistence type="predicted"/>
<accession>A0ABX2ZQF0</accession>
<dbReference type="EMBL" id="MDKC01000019">
    <property type="protein sequence ID" value="ODG91579.1"/>
    <property type="molecule type" value="Genomic_DNA"/>
</dbReference>